<evidence type="ECO:0000256" key="9">
    <source>
        <dbReference type="RuleBase" id="RU368030"/>
    </source>
</evidence>
<protein>
    <recommendedName>
        <fullName evidence="9">Type II secretion system protein I</fullName>
        <shortName evidence="9">T2SS minor pseudopilin I</shortName>
    </recommendedName>
</protein>
<dbReference type="PANTHER" id="PTHR38779">
    <property type="entry name" value="TYPE II SECRETION SYSTEM PROTEIN I-RELATED"/>
    <property type="match status" value="1"/>
</dbReference>
<proteinExistence type="inferred from homology"/>
<dbReference type="Proteomes" id="UP000717981">
    <property type="component" value="Unassembled WGS sequence"/>
</dbReference>
<dbReference type="GO" id="GO:0015627">
    <property type="term" value="C:type II protein secretion system complex"/>
    <property type="evidence" value="ECO:0007669"/>
    <property type="project" value="UniProtKB-UniRule"/>
</dbReference>
<comment type="subunit">
    <text evidence="9">Type II secretion is composed of four main components: the outer membrane complex, the inner membrane complex, the cytoplasmic secretion ATPase and the periplasm-spanning pseudopilus.</text>
</comment>
<dbReference type="OrthoDB" id="6121517at2"/>
<evidence type="ECO:0000256" key="1">
    <source>
        <dbReference type="ARBA" id="ARBA00004377"/>
    </source>
</evidence>
<dbReference type="GO" id="GO:0005886">
    <property type="term" value="C:plasma membrane"/>
    <property type="evidence" value="ECO:0007669"/>
    <property type="project" value="UniProtKB-SubCell"/>
</dbReference>
<dbReference type="InterPro" id="IPR003413">
    <property type="entry name" value="T2SS_GspI_C"/>
</dbReference>
<evidence type="ECO:0000256" key="3">
    <source>
        <dbReference type="ARBA" id="ARBA00022475"/>
    </source>
</evidence>
<evidence type="ECO:0000256" key="6">
    <source>
        <dbReference type="ARBA" id="ARBA00022692"/>
    </source>
</evidence>
<dbReference type="NCBIfam" id="TIGR02532">
    <property type="entry name" value="IV_pilin_GFxxxE"/>
    <property type="match status" value="1"/>
</dbReference>
<keyword evidence="7 9" id="KW-1133">Transmembrane helix</keyword>
<keyword evidence="12" id="KW-1185">Reference proteome</keyword>
<dbReference type="Pfam" id="PF07963">
    <property type="entry name" value="N_methyl"/>
    <property type="match status" value="1"/>
</dbReference>
<feature type="domain" description="Type II secretion system protein GspI C-terminal" evidence="10">
    <location>
        <begin position="48"/>
        <end position="119"/>
    </location>
</feature>
<dbReference type="Pfam" id="PF02501">
    <property type="entry name" value="T2SSI"/>
    <property type="match status" value="1"/>
</dbReference>
<name>A0A921NYK5_9GAMM</name>
<keyword evidence="8 9" id="KW-0472">Membrane</keyword>
<comment type="caution">
    <text evidence="11">The sequence shown here is derived from an EMBL/GenBank/DDBJ whole genome shotgun (WGS) entry which is preliminary data.</text>
</comment>
<evidence type="ECO:0000259" key="10">
    <source>
        <dbReference type="Pfam" id="PF02501"/>
    </source>
</evidence>
<dbReference type="GO" id="GO:0015628">
    <property type="term" value="P:protein secretion by the type II secretion system"/>
    <property type="evidence" value="ECO:0007669"/>
    <property type="project" value="UniProtKB-UniRule"/>
</dbReference>
<evidence type="ECO:0000256" key="2">
    <source>
        <dbReference type="ARBA" id="ARBA00008358"/>
    </source>
</evidence>
<dbReference type="SUPFAM" id="SSF54523">
    <property type="entry name" value="Pili subunits"/>
    <property type="match status" value="1"/>
</dbReference>
<dbReference type="NCBIfam" id="TIGR01707">
    <property type="entry name" value="gspI"/>
    <property type="match status" value="1"/>
</dbReference>
<evidence type="ECO:0000256" key="4">
    <source>
        <dbReference type="ARBA" id="ARBA00022481"/>
    </source>
</evidence>
<evidence type="ECO:0000256" key="5">
    <source>
        <dbReference type="ARBA" id="ARBA00022519"/>
    </source>
</evidence>
<evidence type="ECO:0000313" key="12">
    <source>
        <dbReference type="Proteomes" id="UP000717981"/>
    </source>
</evidence>
<keyword evidence="4 9" id="KW-0488">Methylation</keyword>
<evidence type="ECO:0000256" key="8">
    <source>
        <dbReference type="ARBA" id="ARBA00023136"/>
    </source>
</evidence>
<evidence type="ECO:0000313" key="11">
    <source>
        <dbReference type="EMBL" id="KAF1687104.1"/>
    </source>
</evidence>
<comment type="subcellular location">
    <subcellularLocation>
        <location evidence="1 9">Cell inner membrane</location>
        <topology evidence="1 9">Single-pass membrane protein</topology>
    </subcellularLocation>
</comment>
<dbReference type="RefSeq" id="WP_162125172.1">
    <property type="nucleotide sequence ID" value="NZ_PDWK01000066.1"/>
</dbReference>
<comment type="PTM">
    <text evidence="9">Cleaved by prepilin peptidase.</text>
</comment>
<evidence type="ECO:0000256" key="7">
    <source>
        <dbReference type="ARBA" id="ARBA00022989"/>
    </source>
</evidence>
<keyword evidence="5 9" id="KW-0997">Cell inner membrane</keyword>
<dbReference type="PANTHER" id="PTHR38779:SF2">
    <property type="entry name" value="TYPE II SECRETION SYSTEM PROTEIN I-RELATED"/>
    <property type="match status" value="1"/>
</dbReference>
<sequence length="123" mass="12625">MAARTEGPARAPGFSLIELLVALAVLALVVAGLLNLAGESARTAAHVEQRILAGIVADNLAAEAMLADAATLAAPADGVAHLGGRDWRWRRTATVTGADGLLRVDIVVVGEDGGQAAYAWVFR</sequence>
<reference evidence="11" key="1">
    <citation type="submission" date="2017-10" db="EMBL/GenBank/DDBJ databases">
        <title>Whole genome sequencing of members of genus Pseudoxanthomonas.</title>
        <authorList>
            <person name="Kumar S."/>
            <person name="Bansal K."/>
            <person name="Kaur A."/>
            <person name="Patil P."/>
            <person name="Sharma S."/>
            <person name="Patil P.B."/>
        </authorList>
    </citation>
    <scope>NUCLEOTIDE SEQUENCE</scope>
    <source>
        <strain evidence="11">DSM 22914</strain>
    </source>
</reference>
<feature type="transmembrane region" description="Helical" evidence="9">
    <location>
        <begin position="14"/>
        <end position="36"/>
    </location>
</feature>
<dbReference type="InterPro" id="IPR045584">
    <property type="entry name" value="Pilin-like"/>
</dbReference>
<keyword evidence="3" id="KW-1003">Cell membrane</keyword>
<dbReference type="AlphaFoldDB" id="A0A921NYK5"/>
<keyword evidence="6 9" id="KW-0812">Transmembrane</keyword>
<comment type="function">
    <text evidence="9">Component of the type II secretion system required for the energy-dependent secretion of extracellular factors such as proteases and toxins from the periplasm.</text>
</comment>
<comment type="similarity">
    <text evidence="2 9">Belongs to the GSP I family.</text>
</comment>
<dbReference type="EMBL" id="PDWK01000066">
    <property type="protein sequence ID" value="KAF1687104.1"/>
    <property type="molecule type" value="Genomic_DNA"/>
</dbReference>
<dbReference type="InterPro" id="IPR010052">
    <property type="entry name" value="T2SS_protein-GspI"/>
</dbReference>
<dbReference type="InterPro" id="IPR012902">
    <property type="entry name" value="N_methyl_site"/>
</dbReference>
<accession>A0A921NYK5</accession>
<organism evidence="11 12">
    <name type="scientific">Pseudoxanthomonas taiwanensis</name>
    <dbReference type="NCBI Taxonomy" id="176598"/>
    <lineage>
        <taxon>Bacteria</taxon>
        <taxon>Pseudomonadati</taxon>
        <taxon>Pseudomonadota</taxon>
        <taxon>Gammaproteobacteria</taxon>
        <taxon>Lysobacterales</taxon>
        <taxon>Lysobacteraceae</taxon>
        <taxon>Pseudoxanthomonas</taxon>
    </lineage>
</organism>
<dbReference type="Gene3D" id="3.30.1300.30">
    <property type="entry name" value="GSPII I/J protein-like"/>
    <property type="match status" value="1"/>
</dbReference>
<gene>
    <name evidence="11" type="primary">gspI</name>
    <name evidence="11" type="ORF">CR938_11610</name>
</gene>